<evidence type="ECO:0000313" key="3">
    <source>
        <dbReference type="EMBL" id="AWL05272.1"/>
    </source>
</evidence>
<keyword evidence="4" id="KW-1185">Reference proteome</keyword>
<dbReference type="Proteomes" id="UP000245820">
    <property type="component" value="Chromosome"/>
</dbReference>
<dbReference type="SUPFAM" id="SSF53756">
    <property type="entry name" value="UDP-Glycosyltransferase/glycogen phosphorylase"/>
    <property type="match status" value="1"/>
</dbReference>
<accession>A0A2S2DIU3</accession>
<dbReference type="Pfam" id="PF00534">
    <property type="entry name" value="Glycos_transf_1"/>
    <property type="match status" value="1"/>
</dbReference>
<dbReference type="InterPro" id="IPR001296">
    <property type="entry name" value="Glyco_trans_1"/>
</dbReference>
<dbReference type="NCBIfam" id="TIGR03088">
    <property type="entry name" value="stp2"/>
    <property type="match status" value="1"/>
</dbReference>
<dbReference type="Pfam" id="PF13439">
    <property type="entry name" value="Glyco_transf_4"/>
    <property type="match status" value="1"/>
</dbReference>
<proteinExistence type="predicted"/>
<dbReference type="RefSeq" id="WP_109345606.1">
    <property type="nucleotide sequence ID" value="NZ_CP029343.1"/>
</dbReference>
<gene>
    <name evidence="3" type="ORF">DIR46_13095</name>
</gene>
<dbReference type="OrthoDB" id="9813211at2"/>
<name>A0A2S2DIU3_9BURK</name>
<dbReference type="KEGG" id="mtim:DIR46_13095"/>
<dbReference type="InterPro" id="IPR028098">
    <property type="entry name" value="Glyco_trans_4-like_N"/>
</dbReference>
<dbReference type="Gene3D" id="3.40.50.2000">
    <property type="entry name" value="Glycogen Phosphorylase B"/>
    <property type="match status" value="2"/>
</dbReference>
<dbReference type="GO" id="GO:0016757">
    <property type="term" value="F:glycosyltransferase activity"/>
    <property type="evidence" value="ECO:0007669"/>
    <property type="project" value="InterPro"/>
</dbReference>
<feature type="domain" description="Glycosyl transferase family 1" evidence="1">
    <location>
        <begin position="199"/>
        <end position="358"/>
    </location>
</feature>
<evidence type="ECO:0000313" key="4">
    <source>
        <dbReference type="Proteomes" id="UP000245820"/>
    </source>
</evidence>
<organism evidence="3 4">
    <name type="scientific">Massilia oculi</name>
    <dbReference type="NCBI Taxonomy" id="945844"/>
    <lineage>
        <taxon>Bacteria</taxon>
        <taxon>Pseudomonadati</taxon>
        <taxon>Pseudomonadota</taxon>
        <taxon>Betaproteobacteria</taxon>
        <taxon>Burkholderiales</taxon>
        <taxon>Oxalobacteraceae</taxon>
        <taxon>Telluria group</taxon>
        <taxon>Massilia</taxon>
    </lineage>
</organism>
<sequence>MHSELSVLTAQRPLVVHLVYSLDVGGLETLLVDCINRLPPEKYRHAVVCLTRYTEFAQRITQPGVELYALNKPPGNGVKVHRDFWQLMRRLRPAILHTYNLAAMEFCFTAAVAGVPVRIHAEHGRDAADPQGLNRKHNFLRRRLAPFIDRYIPVSDDLQRWLADVVGIPAAKNHLIKNGVDTERFKPRADAGGAAPWGPDDIVIGAVARVQDVKNHRGLVAAFALLRERLPALRARLKLTIVGDGPLLGAIREQVAEARLQDAVWLPGARADVAELLHGFDVFALPSLAEGTPVSLLEAMACGLPSVCSNVGGIPEVVTDGVQGLLVPVDVDALAEALARYAQDPAMRARHGAAARERIEDKYSMAAMLRAYMALYDGLVARKAPARLRQSMNT</sequence>
<feature type="domain" description="Glycosyltransferase subfamily 4-like N-terminal" evidence="2">
    <location>
        <begin position="24"/>
        <end position="184"/>
    </location>
</feature>
<dbReference type="AlphaFoldDB" id="A0A2S2DIU3"/>
<dbReference type="InterPro" id="IPR017522">
    <property type="entry name" value="Sugar_tfrase_PEP-CTERM_Stp2"/>
</dbReference>
<keyword evidence="3" id="KW-0808">Transferase</keyword>
<reference evidence="3 4" key="1">
    <citation type="submission" date="2018-05" db="EMBL/GenBank/DDBJ databases">
        <title>Complete genome sequence of Massilia oculi sp. nov. CCUG 43427T (=DSM 26321T), the type strain of M. oculi, and comparison with genome sequences of other Massilia strains.</title>
        <authorList>
            <person name="Zhu B."/>
        </authorList>
    </citation>
    <scope>NUCLEOTIDE SEQUENCE [LARGE SCALE GENOMIC DNA]</scope>
    <source>
        <strain evidence="3 4">CCUG 43427</strain>
    </source>
</reference>
<dbReference type="PANTHER" id="PTHR12526">
    <property type="entry name" value="GLYCOSYLTRANSFERASE"/>
    <property type="match status" value="1"/>
</dbReference>
<dbReference type="EMBL" id="CP029343">
    <property type="protein sequence ID" value="AWL05272.1"/>
    <property type="molecule type" value="Genomic_DNA"/>
</dbReference>
<dbReference type="PANTHER" id="PTHR12526:SF630">
    <property type="entry name" value="GLYCOSYLTRANSFERASE"/>
    <property type="match status" value="1"/>
</dbReference>
<protein>
    <submittedName>
        <fullName evidence="3">TIGR03088 family PEP-CTERM/XrtA system glycosyltransferase</fullName>
    </submittedName>
</protein>
<evidence type="ECO:0000259" key="1">
    <source>
        <dbReference type="Pfam" id="PF00534"/>
    </source>
</evidence>
<evidence type="ECO:0000259" key="2">
    <source>
        <dbReference type="Pfam" id="PF13439"/>
    </source>
</evidence>